<dbReference type="AlphaFoldDB" id="A0AAD6IQM8"/>
<comment type="caution">
    <text evidence="1">The sequence shown here is derived from an EMBL/GenBank/DDBJ whole genome shotgun (WGS) entry which is preliminary data.</text>
</comment>
<protein>
    <submittedName>
        <fullName evidence="1">Uncharacterized protein</fullName>
    </submittedName>
</protein>
<name>A0AAD6IQM8_DREDA</name>
<reference evidence="1" key="1">
    <citation type="submission" date="2023-01" db="EMBL/GenBank/DDBJ databases">
        <title>The chitinases involved in constricting ring structure development in the nematode-trapping fungus Drechslerella dactyloides.</title>
        <authorList>
            <person name="Wang R."/>
            <person name="Zhang L."/>
            <person name="Tang P."/>
            <person name="Li S."/>
            <person name="Liang L."/>
        </authorList>
    </citation>
    <scope>NUCLEOTIDE SEQUENCE</scope>
    <source>
        <strain evidence="1">YMF1.00031</strain>
    </source>
</reference>
<dbReference type="EMBL" id="JAQGDS010000015">
    <property type="protein sequence ID" value="KAJ6256039.1"/>
    <property type="molecule type" value="Genomic_DNA"/>
</dbReference>
<dbReference type="Proteomes" id="UP001221413">
    <property type="component" value="Unassembled WGS sequence"/>
</dbReference>
<gene>
    <name evidence="1" type="ORF">Dda_9131</name>
</gene>
<proteinExistence type="predicted"/>
<sequence>MRRKLQKIVCSKQKKEFDNPTYHMDYLVDEKLWSNDDTEVFGTQSDRDHFSGLQLDYNE</sequence>
<evidence type="ECO:0000313" key="2">
    <source>
        <dbReference type="Proteomes" id="UP001221413"/>
    </source>
</evidence>
<keyword evidence="2" id="KW-1185">Reference proteome</keyword>
<evidence type="ECO:0000313" key="1">
    <source>
        <dbReference type="EMBL" id="KAJ6256039.1"/>
    </source>
</evidence>
<accession>A0AAD6IQM8</accession>
<organism evidence="1 2">
    <name type="scientific">Drechslerella dactyloides</name>
    <name type="common">Nematode-trapping fungus</name>
    <name type="synonym">Arthrobotrys dactyloides</name>
    <dbReference type="NCBI Taxonomy" id="74499"/>
    <lineage>
        <taxon>Eukaryota</taxon>
        <taxon>Fungi</taxon>
        <taxon>Dikarya</taxon>
        <taxon>Ascomycota</taxon>
        <taxon>Pezizomycotina</taxon>
        <taxon>Orbiliomycetes</taxon>
        <taxon>Orbiliales</taxon>
        <taxon>Orbiliaceae</taxon>
        <taxon>Drechslerella</taxon>
    </lineage>
</organism>